<accession>A0AAN6YRF6</accession>
<feature type="chain" id="PRO_5042916516" evidence="2">
    <location>
        <begin position="22"/>
        <end position="226"/>
    </location>
</feature>
<dbReference type="EMBL" id="MU853345">
    <property type="protein sequence ID" value="KAK4111668.1"/>
    <property type="molecule type" value="Genomic_DNA"/>
</dbReference>
<dbReference type="GeneID" id="89937816"/>
<keyword evidence="2" id="KW-0732">Signal</keyword>
<comment type="caution">
    <text evidence="3">The sequence shown here is derived from an EMBL/GenBank/DDBJ whole genome shotgun (WGS) entry which is preliminary data.</text>
</comment>
<reference evidence="3" key="2">
    <citation type="submission" date="2023-05" db="EMBL/GenBank/DDBJ databases">
        <authorList>
            <consortium name="Lawrence Berkeley National Laboratory"/>
            <person name="Steindorff A."/>
            <person name="Hensen N."/>
            <person name="Bonometti L."/>
            <person name="Westerberg I."/>
            <person name="Brannstrom I.O."/>
            <person name="Guillou S."/>
            <person name="Cros-Aarteil S."/>
            <person name="Calhoun S."/>
            <person name="Haridas S."/>
            <person name="Kuo A."/>
            <person name="Mondo S."/>
            <person name="Pangilinan J."/>
            <person name="Riley R."/>
            <person name="Labutti K."/>
            <person name="Andreopoulos B."/>
            <person name="Lipzen A."/>
            <person name="Chen C."/>
            <person name="Yanf M."/>
            <person name="Daum C."/>
            <person name="Ng V."/>
            <person name="Clum A."/>
            <person name="Ohm R."/>
            <person name="Martin F."/>
            <person name="Silar P."/>
            <person name="Natvig D."/>
            <person name="Lalanne C."/>
            <person name="Gautier V."/>
            <person name="Ament-Velasquez S.L."/>
            <person name="Kruys A."/>
            <person name="Hutchinson M.I."/>
            <person name="Powell A.J."/>
            <person name="Barry K."/>
            <person name="Miller A.N."/>
            <person name="Grigoriev I.V."/>
            <person name="Debuchy R."/>
            <person name="Gladieux P."/>
            <person name="Thoren M.H."/>
            <person name="Johannesson H."/>
        </authorList>
    </citation>
    <scope>NUCLEOTIDE SEQUENCE</scope>
    <source>
        <strain evidence="3">CBS 508.74</strain>
    </source>
</reference>
<keyword evidence="4" id="KW-1185">Reference proteome</keyword>
<name>A0AAN6YRF6_9PEZI</name>
<dbReference type="RefSeq" id="XP_064669238.1">
    <property type="nucleotide sequence ID" value="XM_064813691.1"/>
</dbReference>
<feature type="region of interest" description="Disordered" evidence="1">
    <location>
        <begin position="144"/>
        <end position="226"/>
    </location>
</feature>
<feature type="compositionally biased region" description="Acidic residues" evidence="1">
    <location>
        <begin position="57"/>
        <end position="66"/>
    </location>
</feature>
<gene>
    <name evidence="3" type="ORF">N656DRAFT_769295</name>
</gene>
<proteinExistence type="predicted"/>
<feature type="compositionally biased region" description="Basic residues" evidence="1">
    <location>
        <begin position="145"/>
        <end position="191"/>
    </location>
</feature>
<reference evidence="3" key="1">
    <citation type="journal article" date="2023" name="Mol. Phylogenet. Evol.">
        <title>Genome-scale phylogeny and comparative genomics of the fungal order Sordariales.</title>
        <authorList>
            <person name="Hensen N."/>
            <person name="Bonometti L."/>
            <person name="Westerberg I."/>
            <person name="Brannstrom I.O."/>
            <person name="Guillou S."/>
            <person name="Cros-Aarteil S."/>
            <person name="Calhoun S."/>
            <person name="Haridas S."/>
            <person name="Kuo A."/>
            <person name="Mondo S."/>
            <person name="Pangilinan J."/>
            <person name="Riley R."/>
            <person name="LaButti K."/>
            <person name="Andreopoulos B."/>
            <person name="Lipzen A."/>
            <person name="Chen C."/>
            <person name="Yan M."/>
            <person name="Daum C."/>
            <person name="Ng V."/>
            <person name="Clum A."/>
            <person name="Steindorff A."/>
            <person name="Ohm R.A."/>
            <person name="Martin F."/>
            <person name="Silar P."/>
            <person name="Natvig D.O."/>
            <person name="Lalanne C."/>
            <person name="Gautier V."/>
            <person name="Ament-Velasquez S.L."/>
            <person name="Kruys A."/>
            <person name="Hutchinson M.I."/>
            <person name="Powell A.J."/>
            <person name="Barry K."/>
            <person name="Miller A.N."/>
            <person name="Grigoriev I.V."/>
            <person name="Debuchy R."/>
            <person name="Gladieux P."/>
            <person name="Hiltunen Thoren M."/>
            <person name="Johannesson H."/>
        </authorList>
    </citation>
    <scope>NUCLEOTIDE SEQUENCE</scope>
    <source>
        <strain evidence="3">CBS 508.74</strain>
    </source>
</reference>
<evidence type="ECO:0000313" key="3">
    <source>
        <dbReference type="EMBL" id="KAK4111668.1"/>
    </source>
</evidence>
<evidence type="ECO:0000256" key="2">
    <source>
        <dbReference type="SAM" id="SignalP"/>
    </source>
</evidence>
<evidence type="ECO:0000313" key="4">
    <source>
        <dbReference type="Proteomes" id="UP001302812"/>
    </source>
</evidence>
<protein>
    <submittedName>
        <fullName evidence="3">Uncharacterized protein</fullName>
    </submittedName>
</protein>
<dbReference type="Proteomes" id="UP001302812">
    <property type="component" value="Unassembled WGS sequence"/>
</dbReference>
<evidence type="ECO:0000256" key="1">
    <source>
        <dbReference type="SAM" id="MobiDB-lite"/>
    </source>
</evidence>
<feature type="region of interest" description="Disordered" evidence="1">
    <location>
        <begin position="56"/>
        <end position="116"/>
    </location>
</feature>
<dbReference type="AlphaFoldDB" id="A0AAN6YRF6"/>
<feature type="signal peptide" evidence="2">
    <location>
        <begin position="1"/>
        <end position="21"/>
    </location>
</feature>
<sequence length="226" mass="23669">MHAPTIVQVLAGGLCATTAVAGFSAPGTGALGLRHAGALAMAAGLAAVPALAAPVPEEGDVEERDVEDSHELEARDPCPGEQCLQFGPGGFPRPQSPKQKSKISVKPTGPKKVVARDPMMFNPGLSRPFQPGPPFGGNREFKSFGKGKGRLGGLKGKKGKGKLAGLRGKKGTPYPKRKGRAGLRGKGKWRNKPLQNNKNRPGSKVRPFPQSMITNPSIIGPHRIIA</sequence>
<feature type="compositionally biased region" description="Basic and acidic residues" evidence="1">
    <location>
        <begin position="67"/>
        <end position="78"/>
    </location>
</feature>
<organism evidence="3 4">
    <name type="scientific">Canariomyces notabilis</name>
    <dbReference type="NCBI Taxonomy" id="2074819"/>
    <lineage>
        <taxon>Eukaryota</taxon>
        <taxon>Fungi</taxon>
        <taxon>Dikarya</taxon>
        <taxon>Ascomycota</taxon>
        <taxon>Pezizomycotina</taxon>
        <taxon>Sordariomycetes</taxon>
        <taxon>Sordariomycetidae</taxon>
        <taxon>Sordariales</taxon>
        <taxon>Chaetomiaceae</taxon>
        <taxon>Canariomyces</taxon>
    </lineage>
</organism>